<feature type="compositionally biased region" description="Low complexity" evidence="2">
    <location>
        <begin position="268"/>
        <end position="280"/>
    </location>
</feature>
<evidence type="ECO:0000256" key="2">
    <source>
        <dbReference type="SAM" id="MobiDB-lite"/>
    </source>
</evidence>
<dbReference type="Proteomes" id="UP000789390">
    <property type="component" value="Unassembled WGS sequence"/>
</dbReference>
<dbReference type="PANTHER" id="PTHR45746">
    <property type="entry name" value="LP21163P"/>
    <property type="match status" value="1"/>
</dbReference>
<accession>A0A8J2S319</accession>
<dbReference type="SUPFAM" id="SSF48097">
    <property type="entry name" value="Regulator of G-protein signaling, RGS"/>
    <property type="match status" value="1"/>
</dbReference>
<reference evidence="5" key="1">
    <citation type="submission" date="2021-11" db="EMBL/GenBank/DDBJ databases">
        <authorList>
            <person name="Schell T."/>
        </authorList>
    </citation>
    <scope>NUCLEOTIDE SEQUENCE</scope>
    <source>
        <strain evidence="5">M5</strain>
    </source>
</reference>
<feature type="region of interest" description="Disordered" evidence="2">
    <location>
        <begin position="645"/>
        <end position="735"/>
    </location>
</feature>
<dbReference type="GO" id="GO:0035556">
    <property type="term" value="P:intracellular signal transduction"/>
    <property type="evidence" value="ECO:0007669"/>
    <property type="project" value="InterPro"/>
</dbReference>
<dbReference type="SMART" id="SM00315">
    <property type="entry name" value="RGS"/>
    <property type="match status" value="1"/>
</dbReference>
<dbReference type="PRINTS" id="PR01301">
    <property type="entry name" value="RGSPROTEIN"/>
</dbReference>
<dbReference type="Pfam" id="PF18148">
    <property type="entry name" value="RGS_DHEX"/>
    <property type="match status" value="1"/>
</dbReference>
<feature type="region of interest" description="Disordered" evidence="2">
    <location>
        <begin position="758"/>
        <end position="787"/>
    </location>
</feature>
<evidence type="ECO:0000256" key="1">
    <source>
        <dbReference type="ARBA" id="ARBA00022700"/>
    </source>
</evidence>
<evidence type="ECO:0000259" key="3">
    <source>
        <dbReference type="PROSITE" id="PS50132"/>
    </source>
</evidence>
<evidence type="ECO:0000313" key="5">
    <source>
        <dbReference type="EMBL" id="CAH0111921.1"/>
    </source>
</evidence>
<dbReference type="Gene3D" id="1.10.167.10">
    <property type="entry name" value="Regulator of G-protein Signalling 4, domain 2"/>
    <property type="match status" value="1"/>
</dbReference>
<feature type="region of interest" description="Disordered" evidence="2">
    <location>
        <begin position="824"/>
        <end position="890"/>
    </location>
</feature>
<dbReference type="InterPro" id="IPR047016">
    <property type="entry name" value="RGS6/7/9/11"/>
</dbReference>
<gene>
    <name evidence="5" type="ORF">DGAL_LOCUS15578</name>
</gene>
<dbReference type="SMART" id="SM00224">
    <property type="entry name" value="GGL"/>
    <property type="match status" value="1"/>
</dbReference>
<dbReference type="GO" id="GO:0007186">
    <property type="term" value="P:G protein-coupled receptor signaling pathway"/>
    <property type="evidence" value="ECO:0007669"/>
    <property type="project" value="InterPro"/>
</dbReference>
<dbReference type="CDD" id="cd00068">
    <property type="entry name" value="GGL"/>
    <property type="match status" value="1"/>
</dbReference>
<evidence type="ECO:0000259" key="4">
    <source>
        <dbReference type="PROSITE" id="PS50186"/>
    </source>
</evidence>
<dbReference type="InterPro" id="IPR047017">
    <property type="entry name" value="RGS6/7/9/11_DHEX_sf"/>
</dbReference>
<dbReference type="GO" id="GO:0008277">
    <property type="term" value="P:regulation of G protein-coupled receptor signaling pathway"/>
    <property type="evidence" value="ECO:0007669"/>
    <property type="project" value="InterPro"/>
</dbReference>
<organism evidence="5 6">
    <name type="scientific">Daphnia galeata</name>
    <dbReference type="NCBI Taxonomy" id="27404"/>
    <lineage>
        <taxon>Eukaryota</taxon>
        <taxon>Metazoa</taxon>
        <taxon>Ecdysozoa</taxon>
        <taxon>Arthropoda</taxon>
        <taxon>Crustacea</taxon>
        <taxon>Branchiopoda</taxon>
        <taxon>Diplostraca</taxon>
        <taxon>Cladocera</taxon>
        <taxon>Anomopoda</taxon>
        <taxon>Daphniidae</taxon>
        <taxon>Daphnia</taxon>
    </lineage>
</organism>
<feature type="region of interest" description="Disordered" evidence="2">
    <location>
        <begin position="1"/>
        <end position="51"/>
    </location>
</feature>
<feature type="compositionally biased region" description="Pro residues" evidence="2">
    <location>
        <begin position="648"/>
        <end position="658"/>
    </location>
</feature>
<dbReference type="GO" id="GO:0005886">
    <property type="term" value="C:plasma membrane"/>
    <property type="evidence" value="ECO:0007669"/>
    <property type="project" value="TreeGrafter"/>
</dbReference>
<dbReference type="PANTHER" id="PTHR45746:SF5">
    <property type="entry name" value="REGULATOR OF G-PROTEIN SIGNALING 7"/>
    <property type="match status" value="1"/>
</dbReference>
<dbReference type="InterPro" id="IPR034483">
    <property type="entry name" value="RGS_Egl-10"/>
</dbReference>
<dbReference type="InterPro" id="IPR044926">
    <property type="entry name" value="RGS_subdomain_2"/>
</dbReference>
<evidence type="ECO:0000313" key="6">
    <source>
        <dbReference type="Proteomes" id="UP000789390"/>
    </source>
</evidence>
<keyword evidence="1" id="KW-0734">Signal transduction inhibitor</keyword>
<dbReference type="SUPFAM" id="SSF48670">
    <property type="entry name" value="Transducin (heterotrimeric G protein), gamma chain"/>
    <property type="match status" value="1"/>
</dbReference>
<dbReference type="InterPro" id="IPR036284">
    <property type="entry name" value="GGL_sf"/>
</dbReference>
<dbReference type="CDD" id="cd04450">
    <property type="entry name" value="DEP_RGS7-like"/>
    <property type="match status" value="1"/>
</dbReference>
<dbReference type="Gene3D" id="4.10.260.10">
    <property type="entry name" value="Transducin (heterotrimeric G protein), gamma chain"/>
    <property type="match status" value="1"/>
</dbReference>
<dbReference type="SUPFAM" id="SSF46785">
    <property type="entry name" value="Winged helix' DNA-binding domain"/>
    <property type="match status" value="1"/>
</dbReference>
<dbReference type="CDD" id="cd08705">
    <property type="entry name" value="RGS_R7-like"/>
    <property type="match status" value="1"/>
</dbReference>
<dbReference type="InterPro" id="IPR016137">
    <property type="entry name" value="RGS"/>
</dbReference>
<dbReference type="SMART" id="SM01224">
    <property type="entry name" value="G_gamma"/>
    <property type="match status" value="1"/>
</dbReference>
<dbReference type="InterPro" id="IPR036390">
    <property type="entry name" value="WH_DNA-bd_sf"/>
</dbReference>
<dbReference type="InterPro" id="IPR000591">
    <property type="entry name" value="DEP_dom"/>
</dbReference>
<protein>
    <submittedName>
        <fullName evidence="5">Uncharacterized protein</fullName>
    </submittedName>
</protein>
<dbReference type="InterPro" id="IPR036305">
    <property type="entry name" value="RGS_sf"/>
</dbReference>
<feature type="region of interest" description="Disordered" evidence="2">
    <location>
        <begin position="268"/>
        <end position="291"/>
    </location>
</feature>
<feature type="compositionally biased region" description="Low complexity" evidence="2">
    <location>
        <begin position="854"/>
        <end position="884"/>
    </location>
</feature>
<dbReference type="InterPro" id="IPR040759">
    <property type="entry name" value="RGS_DHEX"/>
</dbReference>
<dbReference type="Pfam" id="PF00610">
    <property type="entry name" value="DEP"/>
    <property type="match status" value="1"/>
</dbReference>
<dbReference type="GO" id="GO:0005096">
    <property type="term" value="F:GTPase activator activity"/>
    <property type="evidence" value="ECO:0007669"/>
    <property type="project" value="TreeGrafter"/>
</dbReference>
<dbReference type="GO" id="GO:0009968">
    <property type="term" value="P:negative regulation of signal transduction"/>
    <property type="evidence" value="ECO:0007669"/>
    <property type="project" value="UniProtKB-KW"/>
</dbReference>
<dbReference type="GO" id="GO:0005737">
    <property type="term" value="C:cytoplasm"/>
    <property type="evidence" value="ECO:0007669"/>
    <property type="project" value="TreeGrafter"/>
</dbReference>
<proteinExistence type="predicted"/>
<feature type="compositionally biased region" description="Pro residues" evidence="2">
    <location>
        <begin position="37"/>
        <end position="49"/>
    </location>
</feature>
<feature type="region of interest" description="Disordered" evidence="2">
    <location>
        <begin position="555"/>
        <end position="575"/>
    </location>
</feature>
<dbReference type="AlphaFoldDB" id="A0A8J2S319"/>
<name>A0A8J2S319_9CRUS</name>
<feature type="compositionally biased region" description="Low complexity" evidence="2">
    <location>
        <begin position="723"/>
        <end position="735"/>
    </location>
</feature>
<dbReference type="EMBL" id="CAKKLH010000319">
    <property type="protein sequence ID" value="CAH0111921.1"/>
    <property type="molecule type" value="Genomic_DNA"/>
</dbReference>
<dbReference type="Pfam" id="PF00615">
    <property type="entry name" value="RGS"/>
    <property type="match status" value="1"/>
</dbReference>
<feature type="domain" description="RGS" evidence="3">
    <location>
        <begin position="384"/>
        <end position="500"/>
    </location>
</feature>
<dbReference type="GO" id="GO:0043005">
    <property type="term" value="C:neuron projection"/>
    <property type="evidence" value="ECO:0007669"/>
    <property type="project" value="TreeGrafter"/>
</dbReference>
<dbReference type="Pfam" id="PF00631">
    <property type="entry name" value="G-gamma"/>
    <property type="match status" value="1"/>
</dbReference>
<dbReference type="Gene3D" id="1.10.10.10">
    <property type="entry name" value="Winged helix-like DNA-binding domain superfamily/Winged helix DNA-binding domain"/>
    <property type="match status" value="1"/>
</dbReference>
<dbReference type="SMART" id="SM00049">
    <property type="entry name" value="DEP"/>
    <property type="match status" value="1"/>
</dbReference>
<dbReference type="Gene3D" id="1.10.1240.60">
    <property type="match status" value="1"/>
</dbReference>
<feature type="compositionally biased region" description="Basic residues" evidence="2">
    <location>
        <begin position="11"/>
        <end position="22"/>
    </location>
</feature>
<dbReference type="PROSITE" id="PS50132">
    <property type="entry name" value="RGS"/>
    <property type="match status" value="1"/>
</dbReference>
<sequence>MDNQINDVQHRHCCHGGQHHHTTTTTRRMSQSLRNAPPRPPPILAMPQPPRRRIHSITAQTLEAEEDSSANDLSSSTSLVREMQDPENGVPVRSQKLFLTSIPSAFMGYDMIEWLMERLNIEDSVEAIHMANLLCQHGYFFPVGECNKNLSVKDDSSLYRFQTPYYWASQNHSPENSEYVIYLYKRSLRNKQKHGLEEYELEALSRLKRQMAHKWEFIVMQAEEQVRLAKDRKKGDKIVTDSQERAYWRAYRPPPSFLNCLEQPPVPTNSSWTSSAPSSNQRDDATGSSCTTASSNFIRKWKNIEEIKTEVEFVRGQLIRARIKVSVAAETLQQHCATYGEYDPFLHAPQPSNPWLSDDPTYWILNAATVEVPTEKRAKRWAISIEDLVTDLTGLQELTNYLRKEYSHENIRFWLATNQLRSGPASKILHRVQEIYQEFLAPGAPCEINIDGRTMDIVQHEMKRPSRFTFDKAAEHVYNLLLKKDCYPRFVRSDHYKQLLANALQPCQKKRFFSFGAPGKKKSIVAATSGVSGMGLPLGNLQQLNFSCGSGAMSRRRGSIGERSLSGSPPDHQQTVGVSATNTSLLLASSSATTAAASAGINSSSAMSSSAGSCANISIAPGDDCDTPYRGDMPCQRTTSTVQLVSPPALPPLSPPPTLQSSSASESTSIIPPCHEREDNVCPWETISSPPPSLNAGSGRTKGTLLTPGPSVDQTDGQAPIVSSPSAKKSSFSCSVESHPSTDLDVCPWESASAALPATSTTVSSGGTRIKTSVPAPPPPHSNADDVVCPWESQDLETPKNPTVKSPSEVTVIVLNPSKQVSPVISLAGSSGGGGGGSGHRRKESASGGVTVLPESGGSEQSTSTSQQQQQPDNKSSSSKISDICPWEDE</sequence>
<feature type="domain" description="DEP" evidence="4">
    <location>
        <begin position="86"/>
        <end position="163"/>
    </location>
</feature>
<dbReference type="PROSITE" id="PS50186">
    <property type="entry name" value="DEP"/>
    <property type="match status" value="1"/>
</dbReference>
<feature type="compositionally biased region" description="Low complexity" evidence="2">
    <location>
        <begin position="659"/>
        <end position="669"/>
    </location>
</feature>
<dbReference type="InterPro" id="IPR015898">
    <property type="entry name" value="G-protein_gamma-like_dom"/>
</dbReference>
<comment type="caution">
    <text evidence="5">The sequence shown here is derived from an EMBL/GenBank/DDBJ whole genome shotgun (WGS) entry which is preliminary data.</text>
</comment>
<dbReference type="FunFam" id="1.10.167.10:FF:000001">
    <property type="entry name" value="Putative regulator of g-protein signaling 12"/>
    <property type="match status" value="1"/>
</dbReference>
<dbReference type="OrthoDB" id="196547at2759"/>
<dbReference type="InterPro" id="IPR036388">
    <property type="entry name" value="WH-like_DNA-bd_sf"/>
</dbReference>
<keyword evidence="6" id="KW-1185">Reference proteome</keyword>
<feature type="compositionally biased region" description="Polar residues" evidence="2">
    <location>
        <begin position="565"/>
        <end position="575"/>
    </location>
</feature>